<dbReference type="HOGENOM" id="CLU_2793114_0_0_6"/>
<gene>
    <name evidence="1" type="ordered locus">XNC1_1870</name>
</gene>
<dbReference type="KEGG" id="xne:XNC1_1870"/>
<evidence type="ECO:0000313" key="1">
    <source>
        <dbReference type="EMBL" id="CBJ89930.1"/>
    </source>
</evidence>
<dbReference type="AlphaFoldDB" id="D3VD64"/>
<organism evidence="1 2">
    <name type="scientific">Xenorhabdus nematophila (strain ATCC 19061 / DSM 3370 / CCUG 14189 / LMG 1036 / NCIMB 9965 / AN6)</name>
    <dbReference type="NCBI Taxonomy" id="406817"/>
    <lineage>
        <taxon>Bacteria</taxon>
        <taxon>Pseudomonadati</taxon>
        <taxon>Pseudomonadota</taxon>
        <taxon>Gammaproteobacteria</taxon>
        <taxon>Enterobacterales</taxon>
        <taxon>Morganellaceae</taxon>
        <taxon>Xenorhabdus</taxon>
    </lineage>
</organism>
<protein>
    <submittedName>
        <fullName evidence="1">Uncharacterized protein</fullName>
    </submittedName>
</protein>
<reference evidence="1 2" key="1">
    <citation type="journal article" date="2011" name="PLoS ONE">
        <title>The entomopathogenic bacterial endosymbionts xenorhabdus and photorhabdus: convergent lifestyles from divergent genomes.</title>
        <authorList>
            <person name="Chaston J.M."/>
            <person name="Suen G."/>
            <person name="Tucker S.L."/>
            <person name="Andersen A.W."/>
            <person name="Bhasin A."/>
            <person name="Bode E."/>
            <person name="Bode H.B."/>
            <person name="Brachmann A.O."/>
            <person name="Cowles C.E."/>
            <person name="Cowles K.N."/>
            <person name="Darby C."/>
            <person name="de Leon L."/>
            <person name="Drace K."/>
            <person name="Du Z."/>
            <person name="Givaudan A."/>
            <person name="Herbert Tran E.E."/>
            <person name="Jewell K.A."/>
            <person name="Knack J.J."/>
            <person name="Krasomil-Osterfeld K.C."/>
            <person name="Kukor R."/>
            <person name="Lanois A."/>
            <person name="Latreille P."/>
            <person name="Leimgruber N.K."/>
            <person name="Lipke C.M."/>
            <person name="Liu R."/>
            <person name="Lu X."/>
            <person name="Martens E.C."/>
            <person name="Marri P.R."/>
            <person name="Medigue C."/>
            <person name="Menard M.L."/>
            <person name="Miller N.M."/>
            <person name="Morales-Soto N."/>
            <person name="Norton S."/>
            <person name="Ogier J.C."/>
            <person name="Orchard S.S."/>
            <person name="Park D."/>
            <person name="Park Y."/>
            <person name="Qurollo B.A."/>
            <person name="Sugar D.R."/>
            <person name="Richards G.R."/>
            <person name="Rouy Z."/>
            <person name="Slominski B."/>
            <person name="Slominski K."/>
            <person name="Snyder H."/>
            <person name="Tjaden B.C."/>
            <person name="van der Hoeven R."/>
            <person name="Welch R.D."/>
            <person name="Wheeler C."/>
            <person name="Xiang B."/>
            <person name="Barbazuk B."/>
            <person name="Gaudriault S."/>
            <person name="Goodner B."/>
            <person name="Slater S.C."/>
            <person name="Forst S."/>
            <person name="Goldman B.S."/>
            <person name="Goodrich-Blair H."/>
        </authorList>
    </citation>
    <scope>NUCLEOTIDE SEQUENCE [LARGE SCALE GENOMIC DNA]</scope>
    <source>
        <strain evidence="2">ATCC 19061 / DSM 3370 / CCUG 14189 / LMG 1036 / NCIMB 9965 / AN6</strain>
    </source>
</reference>
<evidence type="ECO:0000313" key="2">
    <source>
        <dbReference type="Proteomes" id="UP000008075"/>
    </source>
</evidence>
<sequence>MNGFSQLIYRIQKKLQMHNRSQSADLYLPGFMLKNHLTHSAIRFSVMLRNLQHQMMLASMSMVGDSLF</sequence>
<dbReference type="Proteomes" id="UP000008075">
    <property type="component" value="Chromosome"/>
</dbReference>
<proteinExistence type="predicted"/>
<accession>D3VD64</accession>
<dbReference type="EMBL" id="FN667742">
    <property type="protein sequence ID" value="CBJ89930.1"/>
    <property type="molecule type" value="Genomic_DNA"/>
</dbReference>
<name>D3VD64_XENNA</name>
<keyword evidence="2" id="KW-1185">Reference proteome</keyword>
<dbReference type="STRING" id="406817.XNC1_1870"/>